<dbReference type="AlphaFoldDB" id="A0A3B0TL43"/>
<sequence length="252" mass="28546">MKRVLPIFILLLGVLAPAQNEALFGGATEAYNKGDYNKAIDHYLKILEGGQHSAELYFNLGNSYYKLDQIAPSIYYYEKALLLAPNDTEIANNLVYAQNMTLDDIETMPKTGLSELYESVVGFMSFDQWGYTAVIFMLLFVFLYIAFYLFRYATQKRIAFIVSVVSLIISLVAVVFAFLSYSDFNADQPAIVFSKEVVVKSEPNERSQGVFKLHEGTKLNVLEELKNWKKIQIADGQTGWLSSESIKVLKDF</sequence>
<dbReference type="InterPro" id="IPR019734">
    <property type="entry name" value="TPR_rpt"/>
</dbReference>
<evidence type="ECO:0000256" key="1">
    <source>
        <dbReference type="SAM" id="Phobius"/>
    </source>
</evidence>
<reference evidence="3" key="1">
    <citation type="submission" date="2018-06" db="EMBL/GenBank/DDBJ databases">
        <authorList>
            <person name="Zhirakovskaya E."/>
        </authorList>
    </citation>
    <scope>NUCLEOTIDE SEQUENCE</scope>
</reference>
<protein>
    <submittedName>
        <fullName evidence="3">Aerotolerance protein BatE</fullName>
    </submittedName>
</protein>
<keyword evidence="1" id="KW-0472">Membrane</keyword>
<feature type="domain" description="SH3b" evidence="2">
    <location>
        <begin position="187"/>
        <end position="249"/>
    </location>
</feature>
<feature type="transmembrane region" description="Helical" evidence="1">
    <location>
        <begin position="157"/>
        <end position="179"/>
    </location>
</feature>
<dbReference type="PROSITE" id="PS50293">
    <property type="entry name" value="TPR_REGION"/>
    <property type="match status" value="1"/>
</dbReference>
<dbReference type="PROSITE" id="PS50005">
    <property type="entry name" value="TPR"/>
    <property type="match status" value="1"/>
</dbReference>
<keyword evidence="1" id="KW-1133">Transmembrane helix</keyword>
<evidence type="ECO:0000313" key="3">
    <source>
        <dbReference type="EMBL" id="VAW15202.1"/>
    </source>
</evidence>
<dbReference type="Pfam" id="PF00515">
    <property type="entry name" value="TPR_1"/>
    <property type="match status" value="1"/>
</dbReference>
<dbReference type="EMBL" id="UOEL01000125">
    <property type="protein sequence ID" value="VAW15202.1"/>
    <property type="molecule type" value="Genomic_DNA"/>
</dbReference>
<dbReference type="Gene3D" id="2.30.30.40">
    <property type="entry name" value="SH3 Domains"/>
    <property type="match status" value="1"/>
</dbReference>
<accession>A0A3B0TL43</accession>
<dbReference type="SMART" id="SM00028">
    <property type="entry name" value="TPR"/>
    <property type="match status" value="2"/>
</dbReference>
<proteinExistence type="predicted"/>
<dbReference type="SMART" id="SM00287">
    <property type="entry name" value="SH3b"/>
    <property type="match status" value="1"/>
</dbReference>
<dbReference type="InterPro" id="IPR003646">
    <property type="entry name" value="SH3-like_bac-type"/>
</dbReference>
<dbReference type="Gene3D" id="1.25.40.10">
    <property type="entry name" value="Tetratricopeptide repeat domain"/>
    <property type="match status" value="1"/>
</dbReference>
<dbReference type="Pfam" id="PF08239">
    <property type="entry name" value="SH3_3"/>
    <property type="match status" value="1"/>
</dbReference>
<organism evidence="3">
    <name type="scientific">hydrothermal vent metagenome</name>
    <dbReference type="NCBI Taxonomy" id="652676"/>
    <lineage>
        <taxon>unclassified sequences</taxon>
        <taxon>metagenomes</taxon>
        <taxon>ecological metagenomes</taxon>
    </lineage>
</organism>
<name>A0A3B0TL43_9ZZZZ</name>
<dbReference type="SUPFAM" id="SSF48452">
    <property type="entry name" value="TPR-like"/>
    <property type="match status" value="1"/>
</dbReference>
<keyword evidence="1" id="KW-0812">Transmembrane</keyword>
<evidence type="ECO:0000259" key="2">
    <source>
        <dbReference type="SMART" id="SM00287"/>
    </source>
</evidence>
<feature type="transmembrane region" description="Helical" evidence="1">
    <location>
        <begin position="129"/>
        <end position="150"/>
    </location>
</feature>
<gene>
    <name evidence="3" type="ORF">MNBD_BACTEROID03-794</name>
</gene>
<dbReference type="InterPro" id="IPR011990">
    <property type="entry name" value="TPR-like_helical_dom_sf"/>
</dbReference>